<keyword evidence="6" id="KW-1003">Cell membrane</keyword>
<keyword evidence="8" id="KW-1185">Reference proteome</keyword>
<accession>A0A511DT14</accession>
<evidence type="ECO:0000256" key="3">
    <source>
        <dbReference type="ARBA" id="ARBA00022692"/>
    </source>
</evidence>
<keyword evidence="5 6" id="KW-0472">Membrane</keyword>
<dbReference type="PANTHER" id="PTHR23427">
    <property type="entry name" value="SURFEIT LOCUS PROTEIN"/>
    <property type="match status" value="1"/>
</dbReference>
<evidence type="ECO:0000313" key="8">
    <source>
        <dbReference type="Proteomes" id="UP000321685"/>
    </source>
</evidence>
<proteinExistence type="inferred from homology"/>
<comment type="caution">
    <text evidence="7">The sequence shown here is derived from an EMBL/GenBank/DDBJ whole genome shotgun (WGS) entry which is preliminary data.</text>
</comment>
<protein>
    <recommendedName>
        <fullName evidence="6">SURF1-like protein</fullName>
    </recommendedName>
</protein>
<dbReference type="EMBL" id="BJVJ01000079">
    <property type="protein sequence ID" value="GEL26208.1"/>
    <property type="molecule type" value="Genomic_DNA"/>
</dbReference>
<dbReference type="PROSITE" id="PS50895">
    <property type="entry name" value="SURF1"/>
    <property type="match status" value="1"/>
</dbReference>
<evidence type="ECO:0000256" key="6">
    <source>
        <dbReference type="RuleBase" id="RU363076"/>
    </source>
</evidence>
<comment type="similarity">
    <text evidence="2 6">Belongs to the SURF1 family.</text>
</comment>
<dbReference type="InterPro" id="IPR002994">
    <property type="entry name" value="Surf1/Shy1"/>
</dbReference>
<comment type="subcellular location">
    <subcellularLocation>
        <location evidence="6">Cell membrane</location>
        <topology evidence="6">Multi-pass membrane protein</topology>
    </subcellularLocation>
    <subcellularLocation>
        <location evidence="1">Membrane</location>
    </subcellularLocation>
</comment>
<keyword evidence="4 6" id="KW-1133">Transmembrane helix</keyword>
<dbReference type="PANTHER" id="PTHR23427:SF2">
    <property type="entry name" value="SURFEIT LOCUS PROTEIN 1"/>
    <property type="match status" value="1"/>
</dbReference>
<name>A0A511DT14_9PSEU</name>
<evidence type="ECO:0000256" key="1">
    <source>
        <dbReference type="ARBA" id="ARBA00004370"/>
    </source>
</evidence>
<dbReference type="Proteomes" id="UP000321685">
    <property type="component" value="Unassembled WGS sequence"/>
</dbReference>
<dbReference type="GO" id="GO:0005886">
    <property type="term" value="C:plasma membrane"/>
    <property type="evidence" value="ECO:0007669"/>
    <property type="project" value="UniProtKB-SubCell"/>
</dbReference>
<dbReference type="PROSITE" id="PS51257">
    <property type="entry name" value="PROKAR_LIPOPROTEIN"/>
    <property type="match status" value="1"/>
</dbReference>
<dbReference type="InterPro" id="IPR045214">
    <property type="entry name" value="Surf1/Surf4"/>
</dbReference>
<evidence type="ECO:0000313" key="7">
    <source>
        <dbReference type="EMBL" id="GEL26208.1"/>
    </source>
</evidence>
<dbReference type="AlphaFoldDB" id="A0A511DT14"/>
<reference evidence="7 8" key="1">
    <citation type="submission" date="2019-07" db="EMBL/GenBank/DDBJ databases">
        <title>Whole genome shotgun sequence of Pseudonocardia sulfidoxydans NBRC 16205.</title>
        <authorList>
            <person name="Hosoyama A."/>
            <person name="Uohara A."/>
            <person name="Ohji S."/>
            <person name="Ichikawa N."/>
        </authorList>
    </citation>
    <scope>NUCLEOTIDE SEQUENCE [LARGE SCALE GENOMIC DNA]</scope>
    <source>
        <strain evidence="7 8">NBRC 16205</strain>
    </source>
</reference>
<sequence>MRFLLRPQWIALVVAVVGFAVACYVYLAPWQFGRESERDAQQKQIDTAATMDAVPFGTLVPGDAVGADVTWRQVSLTGTFLPQDEAVVRLRVVDGKPAVEVMTPMRTTDGRVVVVDRGTVRATDGQTVPEYAPAPQGEVAVEGRLRTDETDPQARPAFDAAGHRQMYAADSRTVAAAAGTPMVEGYLAQQTGPGVLTPLPVEAGEGAAPFSNFSYALQWLTFGAIAVIALGYFVRLEILQRRGRRDRAAERTALRDALAGRDETPDRP</sequence>
<evidence type="ECO:0000256" key="4">
    <source>
        <dbReference type="ARBA" id="ARBA00022989"/>
    </source>
</evidence>
<gene>
    <name evidence="7" type="ORF">PSU4_51620</name>
</gene>
<keyword evidence="3 6" id="KW-0812">Transmembrane</keyword>
<feature type="transmembrane region" description="Helical" evidence="6">
    <location>
        <begin position="215"/>
        <end position="234"/>
    </location>
</feature>
<dbReference type="CDD" id="cd06662">
    <property type="entry name" value="SURF1"/>
    <property type="match status" value="1"/>
</dbReference>
<dbReference type="Pfam" id="PF02104">
    <property type="entry name" value="SURF1"/>
    <property type="match status" value="1"/>
</dbReference>
<evidence type="ECO:0000256" key="5">
    <source>
        <dbReference type="ARBA" id="ARBA00023136"/>
    </source>
</evidence>
<feature type="transmembrane region" description="Helical" evidence="6">
    <location>
        <begin position="9"/>
        <end position="27"/>
    </location>
</feature>
<evidence type="ECO:0000256" key="2">
    <source>
        <dbReference type="ARBA" id="ARBA00007165"/>
    </source>
</evidence>
<organism evidence="7 8">
    <name type="scientific">Pseudonocardia sulfidoxydans NBRC 16205</name>
    <dbReference type="NCBI Taxonomy" id="1223511"/>
    <lineage>
        <taxon>Bacteria</taxon>
        <taxon>Bacillati</taxon>
        <taxon>Actinomycetota</taxon>
        <taxon>Actinomycetes</taxon>
        <taxon>Pseudonocardiales</taxon>
        <taxon>Pseudonocardiaceae</taxon>
        <taxon>Pseudonocardia</taxon>
    </lineage>
</organism>